<keyword evidence="4" id="KW-0812">Transmembrane</keyword>
<feature type="compositionally biased region" description="Polar residues" evidence="3">
    <location>
        <begin position="213"/>
        <end position="225"/>
    </location>
</feature>
<dbReference type="PROSITE" id="PS50002">
    <property type="entry name" value="SH3"/>
    <property type="match status" value="1"/>
</dbReference>
<feature type="transmembrane region" description="Helical" evidence="4">
    <location>
        <begin position="39"/>
        <end position="61"/>
    </location>
</feature>
<feature type="region of interest" description="Disordered" evidence="3">
    <location>
        <begin position="1"/>
        <end position="31"/>
    </location>
</feature>
<dbReference type="SUPFAM" id="SSF50044">
    <property type="entry name" value="SH3-domain"/>
    <property type="match status" value="1"/>
</dbReference>
<feature type="domain" description="SH3" evidence="5">
    <location>
        <begin position="401"/>
        <end position="464"/>
    </location>
</feature>
<keyword evidence="4" id="KW-1133">Transmembrane helix</keyword>
<dbReference type="Pfam" id="PF14604">
    <property type="entry name" value="SH3_9"/>
    <property type="match status" value="1"/>
</dbReference>
<dbReference type="Gene3D" id="2.30.30.40">
    <property type="entry name" value="SH3 Domains"/>
    <property type="match status" value="1"/>
</dbReference>
<gene>
    <name evidence="6" type="ORF">AMATHDRAFT_46872</name>
</gene>
<evidence type="ECO:0000256" key="3">
    <source>
        <dbReference type="SAM" id="MobiDB-lite"/>
    </source>
</evidence>
<keyword evidence="1 2" id="KW-0728">SH3 domain</keyword>
<feature type="region of interest" description="Disordered" evidence="3">
    <location>
        <begin position="381"/>
        <end position="401"/>
    </location>
</feature>
<dbReference type="Proteomes" id="UP000242287">
    <property type="component" value="Unassembled WGS sequence"/>
</dbReference>
<evidence type="ECO:0000313" key="7">
    <source>
        <dbReference type="Proteomes" id="UP000242287"/>
    </source>
</evidence>
<dbReference type="SMART" id="SM00326">
    <property type="entry name" value="SH3"/>
    <property type="match status" value="1"/>
</dbReference>
<keyword evidence="4" id="KW-0472">Membrane</keyword>
<accession>A0A2A9NTU6</accession>
<evidence type="ECO:0000259" key="5">
    <source>
        <dbReference type="PROSITE" id="PS50002"/>
    </source>
</evidence>
<sequence length="466" mass="49920">MSQQQVTPGSTLPSHVFSTAQTTSTTMDSKNSTGISKGIIALLAVVGAIVTIIFVSAPSVFVGGLSVPSTNATLTMQSREKIRGKGGKEMEMTRLPVLAPAIDTNPEVRWTPQMKTQYQQQPSHDEKPKTNWSANSPWMIPPPGVLAARRMNKRPTHGITGSTISEASSTTVIATTHLNNEESIPEREIPRAGRASTGFYVVNGPAENVSQCSSQVTLHSRTAPHTQRPREGHQTSGSTSSQRERPPRPPRPVSHKNNASATSGNLHLFPVPPGVVSHDLKAPHLVKGSGSGTKPRSDILQSFLSLGSDNEGENDGLGTSRPKSSYRPDKDRNLAADDNGVRCEASLIKDQPQGVNEGGGSSSKPPTAPSKMALIQEMSGGEMPTLGTRPGQQQRETSKRPAPRLMTVVAAFVPDLEDEMMIKAGEVVRLLEEYLDGWCLVERLGSSDVQLGVVPKVCLEERGKSD</sequence>
<dbReference type="OrthoDB" id="5340910at2759"/>
<name>A0A2A9NTU6_9AGAR</name>
<reference evidence="6 7" key="1">
    <citation type="submission" date="2014-02" db="EMBL/GenBank/DDBJ databases">
        <title>Transposable element dynamics among asymbiotic and ectomycorrhizal Amanita fungi.</title>
        <authorList>
            <consortium name="DOE Joint Genome Institute"/>
            <person name="Hess J."/>
            <person name="Skrede I."/>
            <person name="Wolfe B."/>
            <person name="LaButti K."/>
            <person name="Ohm R.A."/>
            <person name="Grigoriev I.V."/>
            <person name="Pringle A."/>
        </authorList>
    </citation>
    <scope>NUCLEOTIDE SEQUENCE [LARGE SCALE GENOMIC DNA]</scope>
    <source>
        <strain evidence="6 7">SKay4041</strain>
    </source>
</reference>
<evidence type="ECO:0000256" key="4">
    <source>
        <dbReference type="SAM" id="Phobius"/>
    </source>
</evidence>
<dbReference type="InterPro" id="IPR036028">
    <property type="entry name" value="SH3-like_dom_sf"/>
</dbReference>
<evidence type="ECO:0000313" key="6">
    <source>
        <dbReference type="EMBL" id="PFH51697.1"/>
    </source>
</evidence>
<feature type="region of interest" description="Disordered" evidence="3">
    <location>
        <begin position="306"/>
        <end position="369"/>
    </location>
</feature>
<evidence type="ECO:0000256" key="2">
    <source>
        <dbReference type="PROSITE-ProRule" id="PRU00192"/>
    </source>
</evidence>
<dbReference type="AlphaFoldDB" id="A0A2A9NTU6"/>
<proteinExistence type="predicted"/>
<feature type="compositionally biased region" description="Polar residues" evidence="3">
    <location>
        <begin position="255"/>
        <end position="265"/>
    </location>
</feature>
<evidence type="ECO:0000256" key="1">
    <source>
        <dbReference type="ARBA" id="ARBA00022443"/>
    </source>
</evidence>
<feature type="compositionally biased region" description="Basic and acidic residues" evidence="3">
    <location>
        <begin position="326"/>
        <end position="341"/>
    </location>
</feature>
<organism evidence="6 7">
    <name type="scientific">Amanita thiersii Skay4041</name>
    <dbReference type="NCBI Taxonomy" id="703135"/>
    <lineage>
        <taxon>Eukaryota</taxon>
        <taxon>Fungi</taxon>
        <taxon>Dikarya</taxon>
        <taxon>Basidiomycota</taxon>
        <taxon>Agaricomycotina</taxon>
        <taxon>Agaricomycetes</taxon>
        <taxon>Agaricomycetidae</taxon>
        <taxon>Agaricales</taxon>
        <taxon>Pluteineae</taxon>
        <taxon>Amanitaceae</taxon>
        <taxon>Amanita</taxon>
    </lineage>
</organism>
<dbReference type="InterPro" id="IPR001452">
    <property type="entry name" value="SH3_domain"/>
</dbReference>
<keyword evidence="7" id="KW-1185">Reference proteome</keyword>
<dbReference type="EMBL" id="KZ301985">
    <property type="protein sequence ID" value="PFH51697.1"/>
    <property type="molecule type" value="Genomic_DNA"/>
</dbReference>
<feature type="region of interest" description="Disordered" evidence="3">
    <location>
        <begin position="213"/>
        <end position="272"/>
    </location>
</feature>
<protein>
    <recommendedName>
        <fullName evidence="5">SH3 domain-containing protein</fullName>
    </recommendedName>
</protein>
<dbReference type="STRING" id="703135.A0A2A9NTU6"/>